<proteinExistence type="predicted"/>
<comment type="caution">
    <text evidence="1">The sequence shown here is derived from an EMBL/GenBank/DDBJ whole genome shotgun (WGS) entry which is preliminary data.</text>
</comment>
<gene>
    <name evidence="1" type="ORF">GUJ93_ZPchr0006g42330</name>
</gene>
<organism evidence="1 2">
    <name type="scientific">Zizania palustris</name>
    <name type="common">Northern wild rice</name>
    <dbReference type="NCBI Taxonomy" id="103762"/>
    <lineage>
        <taxon>Eukaryota</taxon>
        <taxon>Viridiplantae</taxon>
        <taxon>Streptophyta</taxon>
        <taxon>Embryophyta</taxon>
        <taxon>Tracheophyta</taxon>
        <taxon>Spermatophyta</taxon>
        <taxon>Magnoliopsida</taxon>
        <taxon>Liliopsida</taxon>
        <taxon>Poales</taxon>
        <taxon>Poaceae</taxon>
        <taxon>BOP clade</taxon>
        <taxon>Oryzoideae</taxon>
        <taxon>Oryzeae</taxon>
        <taxon>Zizaniinae</taxon>
        <taxon>Zizania</taxon>
    </lineage>
</organism>
<dbReference type="EMBL" id="JAAALK010000283">
    <property type="protein sequence ID" value="KAG8076932.1"/>
    <property type="molecule type" value="Genomic_DNA"/>
</dbReference>
<reference evidence="1" key="1">
    <citation type="journal article" date="2021" name="bioRxiv">
        <title>Whole Genome Assembly and Annotation of Northern Wild Rice, Zizania palustris L., Supports a Whole Genome Duplication in the Zizania Genus.</title>
        <authorList>
            <person name="Haas M."/>
            <person name="Kono T."/>
            <person name="Macchietto M."/>
            <person name="Millas R."/>
            <person name="McGilp L."/>
            <person name="Shao M."/>
            <person name="Duquette J."/>
            <person name="Hirsch C.N."/>
            <person name="Kimball J."/>
        </authorList>
    </citation>
    <scope>NUCLEOTIDE SEQUENCE</scope>
    <source>
        <tissue evidence="1">Fresh leaf tissue</tissue>
    </source>
</reference>
<dbReference type="Proteomes" id="UP000729402">
    <property type="component" value="Unassembled WGS sequence"/>
</dbReference>
<name>A0A8J5SXW8_ZIZPA</name>
<accession>A0A8J5SXW8</accession>
<keyword evidence="2" id="KW-1185">Reference proteome</keyword>
<protein>
    <submittedName>
        <fullName evidence="1">Uncharacterized protein</fullName>
    </submittedName>
</protein>
<sequence>MRFPAKAINTRWYMDWILQWFYAEVGVDSSLAGPLQDIHFRRESEVHPDLGQLEARLNLLQAISRRMSMQDLAEEFIGLQIPPLMANWPINFEEDPEGGLQKISSSSAGNFENFKMFNR</sequence>
<evidence type="ECO:0000313" key="1">
    <source>
        <dbReference type="EMBL" id="KAG8076932.1"/>
    </source>
</evidence>
<evidence type="ECO:0000313" key="2">
    <source>
        <dbReference type="Proteomes" id="UP000729402"/>
    </source>
</evidence>
<dbReference type="AlphaFoldDB" id="A0A8J5SXW8"/>
<reference evidence="1" key="2">
    <citation type="submission" date="2021-02" db="EMBL/GenBank/DDBJ databases">
        <authorList>
            <person name="Kimball J.A."/>
            <person name="Haas M.W."/>
            <person name="Macchietto M."/>
            <person name="Kono T."/>
            <person name="Duquette J."/>
            <person name="Shao M."/>
        </authorList>
    </citation>
    <scope>NUCLEOTIDE SEQUENCE</scope>
    <source>
        <tissue evidence="1">Fresh leaf tissue</tissue>
    </source>
</reference>